<proteinExistence type="predicted"/>
<dbReference type="Proteomes" id="UP000219338">
    <property type="component" value="Unassembled WGS sequence"/>
</dbReference>
<evidence type="ECO:0000313" key="1">
    <source>
        <dbReference type="EMBL" id="SJK96802.1"/>
    </source>
</evidence>
<dbReference type="OrthoDB" id="3016366at2759"/>
<name>A0A284QK19_ARMOS</name>
<dbReference type="InterPro" id="IPR046670">
    <property type="entry name" value="DUF6540"/>
</dbReference>
<accession>A0A284QK19</accession>
<gene>
    <name evidence="1" type="ORF">ARMOST_00048</name>
</gene>
<organism evidence="1 2">
    <name type="scientific">Armillaria ostoyae</name>
    <name type="common">Armillaria root rot fungus</name>
    <dbReference type="NCBI Taxonomy" id="47428"/>
    <lineage>
        <taxon>Eukaryota</taxon>
        <taxon>Fungi</taxon>
        <taxon>Dikarya</taxon>
        <taxon>Basidiomycota</taxon>
        <taxon>Agaricomycotina</taxon>
        <taxon>Agaricomycetes</taxon>
        <taxon>Agaricomycetidae</taxon>
        <taxon>Agaricales</taxon>
        <taxon>Marasmiineae</taxon>
        <taxon>Physalacriaceae</taxon>
        <taxon>Armillaria</taxon>
    </lineage>
</organism>
<protein>
    <submittedName>
        <fullName evidence="1">Uncharacterized protein</fullName>
    </submittedName>
</protein>
<dbReference type="Pfam" id="PF20174">
    <property type="entry name" value="DUF6540"/>
    <property type="match status" value="1"/>
</dbReference>
<dbReference type="EMBL" id="FUEG01000001">
    <property type="protein sequence ID" value="SJK96802.1"/>
    <property type="molecule type" value="Genomic_DNA"/>
</dbReference>
<evidence type="ECO:0000313" key="2">
    <source>
        <dbReference type="Proteomes" id="UP000219338"/>
    </source>
</evidence>
<sequence>MPLEIGGLYIMLFARYQPGSYHWGLYHHWETPTNPSSAGKGTKYHAVLVAANWGSWQVDIGETGRALESTLLVGVIKIGYVDPAHRRTLEATLGKVTCTSPSPDIPFTCRIWVLKAVNHLMDVGAVRCDSVKALETEAIAFGNQQASTQGVQPRPIIQSTVCPLPNAMIYSIIAPSAPLFEFHEFYLSSLVDNGQDVKIDLETWTTGSPSFNLYRWRKHRPGAGIALAFNTEVECKMQEQWCLSVVFVDESR</sequence>
<dbReference type="AlphaFoldDB" id="A0A284QK19"/>
<keyword evidence="2" id="KW-1185">Reference proteome</keyword>
<reference evidence="2" key="1">
    <citation type="journal article" date="2017" name="Nat. Ecol. Evol.">
        <title>Genome expansion and lineage-specific genetic innovations in the forest pathogenic fungi Armillaria.</title>
        <authorList>
            <person name="Sipos G."/>
            <person name="Prasanna A.N."/>
            <person name="Walter M.C."/>
            <person name="O'Connor E."/>
            <person name="Balint B."/>
            <person name="Krizsan K."/>
            <person name="Kiss B."/>
            <person name="Hess J."/>
            <person name="Varga T."/>
            <person name="Slot J."/>
            <person name="Riley R."/>
            <person name="Boka B."/>
            <person name="Rigling D."/>
            <person name="Barry K."/>
            <person name="Lee J."/>
            <person name="Mihaltcheva S."/>
            <person name="LaButti K."/>
            <person name="Lipzen A."/>
            <person name="Waldron R."/>
            <person name="Moloney N.M."/>
            <person name="Sperisen C."/>
            <person name="Kredics L."/>
            <person name="Vagvoelgyi C."/>
            <person name="Patrignani A."/>
            <person name="Fitzpatrick D."/>
            <person name="Nagy I."/>
            <person name="Doyle S."/>
            <person name="Anderson J.B."/>
            <person name="Grigoriev I.V."/>
            <person name="Gueldener U."/>
            <person name="Muensterkoetter M."/>
            <person name="Nagy L.G."/>
        </authorList>
    </citation>
    <scope>NUCLEOTIDE SEQUENCE [LARGE SCALE GENOMIC DNA]</scope>
    <source>
        <strain evidence="2">C18/9</strain>
    </source>
</reference>
<dbReference type="OMA" id="QEIRDWG"/>